<evidence type="ECO:0000259" key="4">
    <source>
        <dbReference type="PROSITE" id="PS51077"/>
    </source>
</evidence>
<sequence length="260" mass="28336">MAASDGAVKSAERVAALLELLGERRTPMRLMEVAQALDIPKSSAHGLLQTLAARGFVVRDDLQRYRIGLKLFSLAATALEFMDIREIARPAMEVLAERERATCNLAVLDGHDVLYIEKVEDRSNPVRLVTHVGTRLPAHVTSLGKVLVAELPPAARKLWLSEHEFSKLTSQTRTSAVQFSRDLKQYENVGYALDLHEFHDAINGFAAPIRDATGSVIAALSLTCLGTRTPEDEQVAIGNRLCDAAEEISLSLQSNGVVGV</sequence>
<evidence type="ECO:0000313" key="6">
    <source>
        <dbReference type="EMBL" id="MBQ0925653.1"/>
    </source>
</evidence>
<feature type="domain" description="HTH iclR-type" evidence="4">
    <location>
        <begin position="8"/>
        <end position="69"/>
    </location>
</feature>
<dbReference type="InterPro" id="IPR036390">
    <property type="entry name" value="WH_DNA-bd_sf"/>
</dbReference>
<reference evidence="6 7" key="1">
    <citation type="submission" date="2021-04" db="EMBL/GenBank/DDBJ databases">
        <title>Whole-genome sequencing of Saccharopolyspora endophytica KCTC 19397.</title>
        <authorList>
            <person name="Ay H."/>
            <person name="Saygin H."/>
            <person name="Sahin N."/>
        </authorList>
    </citation>
    <scope>NUCLEOTIDE SEQUENCE [LARGE SCALE GENOMIC DNA]</scope>
    <source>
        <strain evidence="6 7">KCTC 19397</strain>
    </source>
</reference>
<evidence type="ECO:0000313" key="7">
    <source>
        <dbReference type="Proteomes" id="UP000674084"/>
    </source>
</evidence>
<dbReference type="Pfam" id="PF01614">
    <property type="entry name" value="IclR_C"/>
    <property type="match status" value="1"/>
</dbReference>
<proteinExistence type="predicted"/>
<evidence type="ECO:0000256" key="2">
    <source>
        <dbReference type="ARBA" id="ARBA00023125"/>
    </source>
</evidence>
<keyword evidence="2" id="KW-0238">DNA-binding</keyword>
<dbReference type="Pfam" id="PF09339">
    <property type="entry name" value="HTH_IclR"/>
    <property type="match status" value="1"/>
</dbReference>
<keyword evidence="1" id="KW-0805">Transcription regulation</keyword>
<dbReference type="Gene3D" id="3.30.450.40">
    <property type="match status" value="1"/>
</dbReference>
<dbReference type="PANTHER" id="PTHR30136">
    <property type="entry name" value="HELIX-TURN-HELIX TRANSCRIPTIONAL REGULATOR, ICLR FAMILY"/>
    <property type="match status" value="1"/>
</dbReference>
<dbReference type="InterPro" id="IPR036388">
    <property type="entry name" value="WH-like_DNA-bd_sf"/>
</dbReference>
<dbReference type="SUPFAM" id="SSF55781">
    <property type="entry name" value="GAF domain-like"/>
    <property type="match status" value="1"/>
</dbReference>
<name>A0ABS5DH97_9PSEU</name>
<keyword evidence="7" id="KW-1185">Reference proteome</keyword>
<dbReference type="SUPFAM" id="SSF46785">
    <property type="entry name" value="Winged helix' DNA-binding domain"/>
    <property type="match status" value="1"/>
</dbReference>
<protein>
    <submittedName>
        <fullName evidence="6">IclR family transcriptional regulator</fullName>
    </submittedName>
</protein>
<dbReference type="SMART" id="SM00346">
    <property type="entry name" value="HTH_ICLR"/>
    <property type="match status" value="1"/>
</dbReference>
<dbReference type="EMBL" id="JAGPXE010000006">
    <property type="protein sequence ID" value="MBQ0925653.1"/>
    <property type="molecule type" value="Genomic_DNA"/>
</dbReference>
<evidence type="ECO:0000256" key="1">
    <source>
        <dbReference type="ARBA" id="ARBA00023015"/>
    </source>
</evidence>
<organism evidence="6 7">
    <name type="scientific">Saccharopolyspora endophytica</name>
    <dbReference type="NCBI Taxonomy" id="543886"/>
    <lineage>
        <taxon>Bacteria</taxon>
        <taxon>Bacillati</taxon>
        <taxon>Actinomycetota</taxon>
        <taxon>Actinomycetes</taxon>
        <taxon>Pseudonocardiales</taxon>
        <taxon>Pseudonocardiaceae</taxon>
        <taxon>Saccharopolyspora</taxon>
    </lineage>
</organism>
<evidence type="ECO:0000259" key="5">
    <source>
        <dbReference type="PROSITE" id="PS51078"/>
    </source>
</evidence>
<dbReference type="InterPro" id="IPR029016">
    <property type="entry name" value="GAF-like_dom_sf"/>
</dbReference>
<feature type="domain" description="IclR-ED" evidence="5">
    <location>
        <begin position="70"/>
        <end position="254"/>
    </location>
</feature>
<evidence type="ECO:0000256" key="3">
    <source>
        <dbReference type="ARBA" id="ARBA00023163"/>
    </source>
</evidence>
<dbReference type="InterPro" id="IPR005471">
    <property type="entry name" value="Tscrpt_reg_IclR_N"/>
</dbReference>
<accession>A0ABS5DH97</accession>
<dbReference type="Gene3D" id="1.10.10.10">
    <property type="entry name" value="Winged helix-like DNA-binding domain superfamily/Winged helix DNA-binding domain"/>
    <property type="match status" value="1"/>
</dbReference>
<dbReference type="InterPro" id="IPR014757">
    <property type="entry name" value="Tscrpt_reg_IclR_C"/>
</dbReference>
<gene>
    <name evidence="6" type="ORF">KBO27_16990</name>
</gene>
<dbReference type="PANTHER" id="PTHR30136:SF24">
    <property type="entry name" value="HTH-TYPE TRANSCRIPTIONAL REPRESSOR ALLR"/>
    <property type="match status" value="1"/>
</dbReference>
<comment type="caution">
    <text evidence="6">The sequence shown here is derived from an EMBL/GenBank/DDBJ whole genome shotgun (WGS) entry which is preliminary data.</text>
</comment>
<dbReference type="InterPro" id="IPR050707">
    <property type="entry name" value="HTH_MetabolicPath_Reg"/>
</dbReference>
<dbReference type="PROSITE" id="PS51078">
    <property type="entry name" value="ICLR_ED"/>
    <property type="match status" value="1"/>
</dbReference>
<dbReference type="Proteomes" id="UP000674084">
    <property type="component" value="Unassembled WGS sequence"/>
</dbReference>
<dbReference type="RefSeq" id="WP_210970965.1">
    <property type="nucleotide sequence ID" value="NZ_JAGPXE010000006.1"/>
</dbReference>
<keyword evidence="3" id="KW-0804">Transcription</keyword>
<dbReference type="PROSITE" id="PS51077">
    <property type="entry name" value="HTH_ICLR"/>
    <property type="match status" value="1"/>
</dbReference>